<evidence type="ECO:0000259" key="4">
    <source>
        <dbReference type="PROSITE" id="PS51118"/>
    </source>
</evidence>
<organism evidence="5 6">
    <name type="scientific">Bowmanella denitrificans</name>
    <dbReference type="NCBI Taxonomy" id="366582"/>
    <lineage>
        <taxon>Bacteria</taxon>
        <taxon>Pseudomonadati</taxon>
        <taxon>Pseudomonadota</taxon>
        <taxon>Gammaproteobacteria</taxon>
        <taxon>Alteromonadales</taxon>
        <taxon>Alteromonadaceae</taxon>
        <taxon>Bowmanella</taxon>
    </lineage>
</organism>
<reference evidence="5 6" key="1">
    <citation type="journal article" date="2019" name="Int. J. Syst. Evol. Microbiol.">
        <title>The Global Catalogue of Microorganisms (GCM) 10K type strain sequencing project: providing services to taxonomists for standard genome sequencing and annotation.</title>
        <authorList>
            <consortium name="The Broad Institute Genomics Platform"/>
            <consortium name="The Broad Institute Genome Sequencing Center for Infectious Disease"/>
            <person name="Wu L."/>
            <person name="Ma J."/>
        </authorList>
    </citation>
    <scope>NUCLEOTIDE SEQUENCE [LARGE SCALE GENOMIC DNA]</scope>
    <source>
        <strain evidence="5 6">JCM 13378</strain>
    </source>
</reference>
<keyword evidence="3" id="KW-0804">Transcription</keyword>
<proteinExistence type="predicted"/>
<dbReference type="PANTHER" id="PTHR33204:SF37">
    <property type="entry name" value="HTH-TYPE TRANSCRIPTIONAL REGULATOR YODB"/>
    <property type="match status" value="1"/>
</dbReference>
<sequence length="139" mass="15959">MVKSLAITRPIAREKQQVQTGKPLTKWSIFLINKKKKVQTNMTVHAMVESIVGCKWSLTVLSLIRQGINRPGAMQREVDGLTTKVLNERLVKLTRFGILHKQIYPESPPRVEYQFTEFGQHFLQIIDSIEKVQAELTSQ</sequence>
<dbReference type="EMBL" id="BAAAEI010000024">
    <property type="protein sequence ID" value="GAA0371690.1"/>
    <property type="molecule type" value="Genomic_DNA"/>
</dbReference>
<keyword evidence="2" id="KW-0238">DNA-binding</keyword>
<feature type="domain" description="HTH hxlR-type" evidence="4">
    <location>
        <begin position="42"/>
        <end position="139"/>
    </location>
</feature>
<name>A0ABN0XSG9_9ALTE</name>
<dbReference type="Gene3D" id="1.10.10.10">
    <property type="entry name" value="Winged helix-like DNA-binding domain superfamily/Winged helix DNA-binding domain"/>
    <property type="match status" value="1"/>
</dbReference>
<evidence type="ECO:0000256" key="3">
    <source>
        <dbReference type="ARBA" id="ARBA00023163"/>
    </source>
</evidence>
<dbReference type="InterPro" id="IPR002577">
    <property type="entry name" value="HTH_HxlR"/>
</dbReference>
<evidence type="ECO:0000313" key="6">
    <source>
        <dbReference type="Proteomes" id="UP001501757"/>
    </source>
</evidence>
<accession>A0ABN0XSG9</accession>
<evidence type="ECO:0000256" key="1">
    <source>
        <dbReference type="ARBA" id="ARBA00023015"/>
    </source>
</evidence>
<dbReference type="InterPro" id="IPR036388">
    <property type="entry name" value="WH-like_DNA-bd_sf"/>
</dbReference>
<keyword evidence="1" id="KW-0805">Transcription regulation</keyword>
<dbReference type="Pfam" id="PF01638">
    <property type="entry name" value="HxlR"/>
    <property type="match status" value="1"/>
</dbReference>
<dbReference type="SUPFAM" id="SSF46785">
    <property type="entry name" value="Winged helix' DNA-binding domain"/>
    <property type="match status" value="1"/>
</dbReference>
<dbReference type="Proteomes" id="UP001501757">
    <property type="component" value="Unassembled WGS sequence"/>
</dbReference>
<comment type="caution">
    <text evidence="5">The sequence shown here is derived from an EMBL/GenBank/DDBJ whole genome shotgun (WGS) entry which is preliminary data.</text>
</comment>
<gene>
    <name evidence="5" type="ORF">GCM10009092_40060</name>
</gene>
<keyword evidence="6" id="KW-1185">Reference proteome</keyword>
<dbReference type="PANTHER" id="PTHR33204">
    <property type="entry name" value="TRANSCRIPTIONAL REGULATOR, MARR FAMILY"/>
    <property type="match status" value="1"/>
</dbReference>
<dbReference type="InterPro" id="IPR036390">
    <property type="entry name" value="WH_DNA-bd_sf"/>
</dbReference>
<evidence type="ECO:0000313" key="5">
    <source>
        <dbReference type="EMBL" id="GAA0371690.1"/>
    </source>
</evidence>
<dbReference type="PROSITE" id="PS51118">
    <property type="entry name" value="HTH_HXLR"/>
    <property type="match status" value="1"/>
</dbReference>
<protein>
    <recommendedName>
        <fullName evidence="4">HTH hxlR-type domain-containing protein</fullName>
    </recommendedName>
</protein>
<evidence type="ECO:0000256" key="2">
    <source>
        <dbReference type="ARBA" id="ARBA00023125"/>
    </source>
</evidence>